<dbReference type="OrthoDB" id="3819888at2759"/>
<accession>A0A4V3XA98</accession>
<dbReference type="PRINTS" id="PR00080">
    <property type="entry name" value="SDRFAMILY"/>
</dbReference>
<dbReference type="CDD" id="cd05233">
    <property type="entry name" value="SDR_c"/>
    <property type="match status" value="1"/>
</dbReference>
<protein>
    <recommendedName>
        <fullName evidence="6">Ketoreductase (KR) domain-containing protein</fullName>
    </recommendedName>
</protein>
<dbReference type="AlphaFoldDB" id="A0A4V3XA98"/>
<dbReference type="EMBL" id="SGPK01000813">
    <property type="protein sequence ID" value="THG97302.1"/>
    <property type="molecule type" value="Genomic_DNA"/>
</dbReference>
<dbReference type="PANTHER" id="PTHR43618:SF4">
    <property type="entry name" value="SHORT CHAIN DEHYDROGENASE_REDUCTASE FAMILY (AFU_ORTHOLOGUE AFUA_7G04540)"/>
    <property type="match status" value="1"/>
</dbReference>
<proteinExistence type="inferred from homology"/>
<dbReference type="Pfam" id="PF13561">
    <property type="entry name" value="adh_short_C2"/>
    <property type="match status" value="1"/>
</dbReference>
<comment type="similarity">
    <text evidence="1">Belongs to the short-chain dehydrogenases/reductases (SDR) family.</text>
</comment>
<dbReference type="InterPro" id="IPR036291">
    <property type="entry name" value="NAD(P)-bd_dom_sf"/>
</dbReference>
<keyword evidence="2" id="KW-0521">NADP</keyword>
<evidence type="ECO:0008006" key="6">
    <source>
        <dbReference type="Google" id="ProtNLM"/>
    </source>
</evidence>
<dbReference type="InterPro" id="IPR002347">
    <property type="entry name" value="SDR_fam"/>
</dbReference>
<dbReference type="Proteomes" id="UP000308199">
    <property type="component" value="Unassembled WGS sequence"/>
</dbReference>
<dbReference type="Gene3D" id="3.40.50.720">
    <property type="entry name" value="NAD(P)-binding Rossmann-like Domain"/>
    <property type="match status" value="1"/>
</dbReference>
<dbReference type="SUPFAM" id="SSF51735">
    <property type="entry name" value="NAD(P)-binding Rossmann-fold domains"/>
    <property type="match status" value="1"/>
</dbReference>
<gene>
    <name evidence="4" type="ORF">EW145_g7641</name>
</gene>
<evidence type="ECO:0000313" key="5">
    <source>
        <dbReference type="Proteomes" id="UP000308199"/>
    </source>
</evidence>
<evidence type="ECO:0000313" key="4">
    <source>
        <dbReference type="EMBL" id="THG97302.1"/>
    </source>
</evidence>
<evidence type="ECO:0000256" key="2">
    <source>
        <dbReference type="ARBA" id="ARBA00022857"/>
    </source>
</evidence>
<organism evidence="4 5">
    <name type="scientific">Phellinidium pouzarii</name>
    <dbReference type="NCBI Taxonomy" id="167371"/>
    <lineage>
        <taxon>Eukaryota</taxon>
        <taxon>Fungi</taxon>
        <taxon>Dikarya</taxon>
        <taxon>Basidiomycota</taxon>
        <taxon>Agaricomycotina</taxon>
        <taxon>Agaricomycetes</taxon>
        <taxon>Hymenochaetales</taxon>
        <taxon>Hymenochaetaceae</taxon>
        <taxon>Phellinidium</taxon>
    </lineage>
</organism>
<comment type="caution">
    <text evidence="4">The sequence shown here is derived from an EMBL/GenBank/DDBJ whole genome shotgun (WGS) entry which is preliminary data.</text>
</comment>
<keyword evidence="3" id="KW-0560">Oxidoreductase</keyword>
<dbReference type="GO" id="GO:0016491">
    <property type="term" value="F:oxidoreductase activity"/>
    <property type="evidence" value="ECO:0007669"/>
    <property type="project" value="UniProtKB-KW"/>
</dbReference>
<name>A0A4V3XA98_9AGAM</name>
<dbReference type="PANTHER" id="PTHR43618">
    <property type="entry name" value="7-ALPHA-HYDROXYSTEROID DEHYDROGENASE"/>
    <property type="match status" value="1"/>
</dbReference>
<evidence type="ECO:0000256" key="3">
    <source>
        <dbReference type="ARBA" id="ARBA00023002"/>
    </source>
</evidence>
<sequence>MRALTDLSGKVALVTGGGTGMCLLYVRHAYRGLMIAKGLASGGAKVYISGRRFEILQEEAVKFGGDGGLVPLRLDVTDKASILAAVETVQNADGKLDVLVNNAGISGPGDITLSACLSPSQSFEAYGKTLFDIQSFEQWEAVSRINVASVFFVTTAFLGLLDASTHGLEGATASVINISSTVAHGTLSWGYHAYTSLKAATSHLTHVFATELSLKRAPIRVNAISPGVFASQLTSLANSQELEKITKTPMMLLQPIPAMRPGSEEEMAALAVYLASPASAYMHGQDIVLDGANLES</sequence>
<dbReference type="PRINTS" id="PR00081">
    <property type="entry name" value="GDHRDH"/>
</dbReference>
<keyword evidence="5" id="KW-1185">Reference proteome</keyword>
<evidence type="ECO:0000256" key="1">
    <source>
        <dbReference type="ARBA" id="ARBA00006484"/>
    </source>
</evidence>
<dbReference type="InterPro" id="IPR052178">
    <property type="entry name" value="Sec_Metab_Biosynth_SDR"/>
</dbReference>
<reference evidence="4 5" key="1">
    <citation type="submission" date="2019-02" db="EMBL/GenBank/DDBJ databases">
        <title>Genome sequencing of the rare red list fungi Phellinidium pouzarii.</title>
        <authorList>
            <person name="Buettner E."/>
            <person name="Kellner H."/>
        </authorList>
    </citation>
    <scope>NUCLEOTIDE SEQUENCE [LARGE SCALE GENOMIC DNA]</scope>
    <source>
        <strain evidence="4 5">DSM 108285</strain>
    </source>
</reference>